<accession>A0A4U6SWX4</accession>
<protein>
    <submittedName>
        <fullName evidence="1">Uncharacterized protein</fullName>
    </submittedName>
</protein>
<dbReference type="Gramene" id="TKV92618">
    <property type="protein sequence ID" value="TKV92618"/>
    <property type="gene ID" value="SEVIR_9G172750v2"/>
</dbReference>
<reference evidence="1" key="1">
    <citation type="submission" date="2019-03" db="EMBL/GenBank/DDBJ databases">
        <title>WGS assembly of Setaria viridis.</title>
        <authorList>
            <person name="Huang P."/>
            <person name="Jenkins J."/>
            <person name="Grimwood J."/>
            <person name="Barry K."/>
            <person name="Healey A."/>
            <person name="Mamidi S."/>
            <person name="Sreedasyam A."/>
            <person name="Shu S."/>
            <person name="Feldman M."/>
            <person name="Wu J."/>
            <person name="Yu Y."/>
            <person name="Chen C."/>
            <person name="Johnson J."/>
            <person name="Rokhsar D."/>
            <person name="Baxter I."/>
            <person name="Schmutz J."/>
            <person name="Brutnell T."/>
            <person name="Kellogg E."/>
        </authorList>
    </citation>
    <scope>NUCLEOTIDE SEQUENCE [LARGE SCALE GENOMIC DNA]</scope>
</reference>
<organism evidence="1 2">
    <name type="scientific">Setaria viridis</name>
    <name type="common">Green bristlegrass</name>
    <name type="synonym">Setaria italica subsp. viridis</name>
    <dbReference type="NCBI Taxonomy" id="4556"/>
    <lineage>
        <taxon>Eukaryota</taxon>
        <taxon>Viridiplantae</taxon>
        <taxon>Streptophyta</taxon>
        <taxon>Embryophyta</taxon>
        <taxon>Tracheophyta</taxon>
        <taxon>Spermatophyta</taxon>
        <taxon>Magnoliopsida</taxon>
        <taxon>Liliopsida</taxon>
        <taxon>Poales</taxon>
        <taxon>Poaceae</taxon>
        <taxon>PACMAD clade</taxon>
        <taxon>Panicoideae</taxon>
        <taxon>Panicodae</taxon>
        <taxon>Paniceae</taxon>
        <taxon>Cenchrinae</taxon>
        <taxon>Setaria</taxon>
    </lineage>
</organism>
<sequence length="107" mass="12245">MRAGRKRERGKERGYRGLTHVGGQMLVCKPSAPAIDEQIQRAGRRLPLCLSSRTCWRSSSTGSTSQHRPLATSRDWLTATCLRDITYRANYNFTHTKKQSILYTTTW</sequence>
<evidence type="ECO:0000313" key="2">
    <source>
        <dbReference type="Proteomes" id="UP000298652"/>
    </source>
</evidence>
<keyword evidence="2" id="KW-1185">Reference proteome</keyword>
<evidence type="ECO:0000313" key="1">
    <source>
        <dbReference type="EMBL" id="TKV92618.1"/>
    </source>
</evidence>
<proteinExistence type="predicted"/>
<dbReference type="Proteomes" id="UP000298652">
    <property type="component" value="Chromosome 9"/>
</dbReference>
<name>A0A4U6SWX4_SETVI</name>
<dbReference type="AlphaFoldDB" id="A0A4U6SWX4"/>
<gene>
    <name evidence="1" type="ORF">SEVIR_9G172750v2</name>
</gene>
<dbReference type="EMBL" id="CM016560">
    <property type="protein sequence ID" value="TKV92618.1"/>
    <property type="molecule type" value="Genomic_DNA"/>
</dbReference>